<sequence length="59" mass="6207">MGEEVVADEVDSIGSNLIDVTGLSLSDLDHIDSPHLKRALRRILEDDSAGPAAGFTSSI</sequence>
<accession>A0ABV5TKH6</accession>
<dbReference type="InterPro" id="IPR026334">
    <property type="entry name" value="FxSxx-COOH"/>
</dbReference>
<proteinExistence type="predicted"/>
<comment type="caution">
    <text evidence="1">The sequence shown here is derived from an EMBL/GenBank/DDBJ whole genome shotgun (WGS) entry which is preliminary data.</text>
</comment>
<dbReference type="EMBL" id="JBHMBS010000012">
    <property type="protein sequence ID" value="MFB9678781.1"/>
    <property type="molecule type" value="Genomic_DNA"/>
</dbReference>
<dbReference type="RefSeq" id="WP_344742995.1">
    <property type="nucleotide sequence ID" value="NZ_BAAAWW010000014.1"/>
</dbReference>
<protein>
    <submittedName>
        <fullName evidence="1">FxSxx-COOH cyclophane-containing RiPP peptide</fullName>
    </submittedName>
</protein>
<keyword evidence="2" id="KW-1185">Reference proteome</keyword>
<evidence type="ECO:0000313" key="2">
    <source>
        <dbReference type="Proteomes" id="UP001589610"/>
    </source>
</evidence>
<organism evidence="1 2">
    <name type="scientific">Streptosporangium vulgare</name>
    <dbReference type="NCBI Taxonomy" id="46190"/>
    <lineage>
        <taxon>Bacteria</taxon>
        <taxon>Bacillati</taxon>
        <taxon>Actinomycetota</taxon>
        <taxon>Actinomycetes</taxon>
        <taxon>Streptosporangiales</taxon>
        <taxon>Streptosporangiaceae</taxon>
        <taxon>Streptosporangium</taxon>
    </lineage>
</organism>
<dbReference type="NCBIfam" id="TIGR04268">
    <property type="entry name" value="FxSxx-COOH"/>
    <property type="match status" value="1"/>
</dbReference>
<dbReference type="Proteomes" id="UP001589610">
    <property type="component" value="Unassembled WGS sequence"/>
</dbReference>
<reference evidence="1 2" key="1">
    <citation type="submission" date="2024-09" db="EMBL/GenBank/DDBJ databases">
        <authorList>
            <person name="Sun Q."/>
            <person name="Mori K."/>
        </authorList>
    </citation>
    <scope>NUCLEOTIDE SEQUENCE [LARGE SCALE GENOMIC DNA]</scope>
    <source>
        <strain evidence="1 2">JCM 3028</strain>
    </source>
</reference>
<evidence type="ECO:0000313" key="1">
    <source>
        <dbReference type="EMBL" id="MFB9678781.1"/>
    </source>
</evidence>
<name>A0ABV5TKH6_9ACTN</name>
<gene>
    <name evidence="1" type="primary">fxsA</name>
    <name evidence="1" type="ORF">ACFFRH_25150</name>
</gene>